<gene>
    <name evidence="1" type="ORF">GQS65_12130</name>
</gene>
<proteinExistence type="predicted"/>
<name>A0A6B0GJY0_9EURY</name>
<evidence type="ECO:0000313" key="2">
    <source>
        <dbReference type="Proteomes" id="UP000451471"/>
    </source>
</evidence>
<dbReference type="SUPFAM" id="SSF55136">
    <property type="entry name" value="Probable bacterial effector-binding domain"/>
    <property type="match status" value="1"/>
</dbReference>
<dbReference type="EMBL" id="WSZK01000018">
    <property type="protein sequence ID" value="MWG35226.1"/>
    <property type="molecule type" value="Genomic_DNA"/>
</dbReference>
<dbReference type="PANTHER" id="PTHR11220:SF1">
    <property type="entry name" value="HEME-BINDING PROTEIN 2"/>
    <property type="match status" value="1"/>
</dbReference>
<dbReference type="Gene3D" id="3.20.80.10">
    <property type="entry name" value="Regulatory factor, effector binding domain"/>
    <property type="match status" value="1"/>
</dbReference>
<evidence type="ECO:0000313" key="1">
    <source>
        <dbReference type="EMBL" id="MWG35226.1"/>
    </source>
</evidence>
<dbReference type="InterPro" id="IPR006917">
    <property type="entry name" value="SOUL_heme-bd"/>
</dbReference>
<dbReference type="Proteomes" id="UP000451471">
    <property type="component" value="Unassembled WGS sequence"/>
</dbReference>
<protein>
    <submittedName>
        <fullName evidence="1">Heme-binding protein</fullName>
    </submittedName>
</protein>
<keyword evidence="2" id="KW-1185">Reference proteome</keyword>
<sequence>MARKTELAVAATLGLVAVWVGWGAYSKRSLDAIPFTTLASVDGVEIREYPEGVIVETTASTETEATDRLHRYLAGANEPRAAVTVPTAVGTGAEVTLVRESLAAPVRTGGDPVEATPPVRTATTNDRVTVGRFLRSDYSVETAPAPTNPLVTVRRTPRRTLAVRPFSWVATDGRTRDQRAALLTTLDDSALVVTSDPVLFRYDSPLTPPFLRHNEVAVELAAA</sequence>
<organism evidence="1 2">
    <name type="scientific">Halomarina oriensis</name>
    <dbReference type="NCBI Taxonomy" id="671145"/>
    <lineage>
        <taxon>Archaea</taxon>
        <taxon>Methanobacteriati</taxon>
        <taxon>Methanobacteriota</taxon>
        <taxon>Stenosarchaea group</taxon>
        <taxon>Halobacteria</taxon>
        <taxon>Halobacteriales</taxon>
        <taxon>Natronomonadaceae</taxon>
        <taxon>Halomarina</taxon>
    </lineage>
</organism>
<dbReference type="Pfam" id="PF04832">
    <property type="entry name" value="SOUL"/>
    <property type="match status" value="1"/>
</dbReference>
<dbReference type="PANTHER" id="PTHR11220">
    <property type="entry name" value="HEME-BINDING PROTEIN-RELATED"/>
    <property type="match status" value="1"/>
</dbReference>
<dbReference type="AlphaFoldDB" id="A0A6B0GJY0"/>
<comment type="caution">
    <text evidence="1">The sequence shown here is derived from an EMBL/GenBank/DDBJ whole genome shotgun (WGS) entry which is preliminary data.</text>
</comment>
<dbReference type="OrthoDB" id="141612at2157"/>
<accession>A0A6B0GJY0</accession>
<dbReference type="InterPro" id="IPR011256">
    <property type="entry name" value="Reg_factor_effector_dom_sf"/>
</dbReference>
<dbReference type="RefSeq" id="WP_158204911.1">
    <property type="nucleotide sequence ID" value="NZ_WSZK01000018.1"/>
</dbReference>
<reference evidence="1 2" key="1">
    <citation type="submission" date="2019-12" db="EMBL/GenBank/DDBJ databases">
        <title>Halocatena pleomorpha gen. nov. sp. nov., an extremely halophilic archaeon of family Halobacteriaceae isolated from saltpan soil.</title>
        <authorList>
            <person name="Pal Y."/>
            <person name="Verma A."/>
            <person name="Krishnamurthi S."/>
            <person name="Kumar P."/>
        </authorList>
    </citation>
    <scope>NUCLEOTIDE SEQUENCE [LARGE SCALE GENOMIC DNA]</scope>
    <source>
        <strain evidence="1 2">JCM 16495</strain>
    </source>
</reference>